<dbReference type="EMBL" id="JABBFW010000013">
    <property type="protein sequence ID" value="NML16822.1"/>
    <property type="molecule type" value="Genomic_DNA"/>
</dbReference>
<name>A0A848FBX5_9BURK</name>
<evidence type="ECO:0008006" key="3">
    <source>
        <dbReference type="Google" id="ProtNLM"/>
    </source>
</evidence>
<gene>
    <name evidence="1" type="ORF">HHL10_17720</name>
</gene>
<reference evidence="1 2" key="1">
    <citation type="submission" date="2020-04" db="EMBL/GenBank/DDBJ databases">
        <title>Azohydromonas sp. isolated from soil.</title>
        <authorList>
            <person name="Dahal R.H."/>
        </authorList>
    </citation>
    <scope>NUCLEOTIDE SEQUENCE [LARGE SCALE GENOMIC DNA]</scope>
    <source>
        <strain evidence="1 2">G-1-1-14</strain>
    </source>
</reference>
<evidence type="ECO:0000313" key="2">
    <source>
        <dbReference type="Proteomes" id="UP000574067"/>
    </source>
</evidence>
<proteinExistence type="predicted"/>
<keyword evidence="2" id="KW-1185">Reference proteome</keyword>
<sequence length="234" mass="25092">MRCVAFGSDPAHLAARLDPRQPALAVDALLRACVPEQGGEAPRWSLARRLDALLAVRLAEAPATEAVPLRCPQCGAGFEAEIDLAACRRAPGGDTAVEFEARGRRLRARLPTGADHARWQREGTPLRAAAAELLEDGAPDAVDEASVQALNEALAAQDPLRELVLSLECPDCGATAQHTLDLEAHLIAAFARAQRQLLAEIATLARSFHWSERDIAALPAWRRAFYLGCIDDGA</sequence>
<evidence type="ECO:0000313" key="1">
    <source>
        <dbReference type="EMBL" id="NML16822.1"/>
    </source>
</evidence>
<dbReference type="RefSeq" id="WP_169161727.1">
    <property type="nucleotide sequence ID" value="NZ_JABBFW010000013.1"/>
</dbReference>
<dbReference type="AlphaFoldDB" id="A0A848FBX5"/>
<comment type="caution">
    <text evidence="1">The sequence shown here is derived from an EMBL/GenBank/DDBJ whole genome shotgun (WGS) entry which is preliminary data.</text>
</comment>
<organism evidence="1 2">
    <name type="scientific">Azohydromonas caseinilytica</name>
    <dbReference type="NCBI Taxonomy" id="2728836"/>
    <lineage>
        <taxon>Bacteria</taxon>
        <taxon>Pseudomonadati</taxon>
        <taxon>Pseudomonadota</taxon>
        <taxon>Betaproteobacteria</taxon>
        <taxon>Burkholderiales</taxon>
        <taxon>Sphaerotilaceae</taxon>
        <taxon>Azohydromonas</taxon>
    </lineage>
</organism>
<dbReference type="Proteomes" id="UP000574067">
    <property type="component" value="Unassembled WGS sequence"/>
</dbReference>
<accession>A0A848FBX5</accession>
<protein>
    <recommendedName>
        <fullName evidence="3">Phage baseplate protein</fullName>
    </recommendedName>
</protein>